<protein>
    <submittedName>
        <fullName evidence="1">Uncharacterized protein</fullName>
    </submittedName>
</protein>
<comment type="caution">
    <text evidence="1">The sequence shown here is derived from an EMBL/GenBank/DDBJ whole genome shotgun (WGS) entry which is preliminary data.</text>
</comment>
<sequence>MEPFTLVLGAIAGPAIQALFTGAAPDAKDWSGVVATVLQALMSERPTTERTLERIEQSIADNRAAVSGELLRAGLDFLAEARADWCPPEHRDRLLHEALNRFRDASSRAVDPRSEVLAHWHIALVWMLNRSVPGALSALDRARDVALRAALAARDDWTHPGEERFAEAERQTLTGTEQAWQRLIGVGLTERRRDAHRRLRKQLAEKLTDALELTATVQATYAAIGRPAAECAAPALLTPLPASGDFTEFPEIVVPLAPAVDHVVFGYALTVHQARVADLSSLSPARWRIDADVTIGGPQGGGEPVQVGISRLGAAPAARPRLALAYQRATIEALVALPEPRLLAGGAVSPGNGMVRPPDGTRSRGWLRLENAQQPDALTFRLWPSGRRTPHDQGLLAVYRLG</sequence>
<reference evidence="1 2" key="1">
    <citation type="submission" date="2021-01" db="EMBL/GenBank/DDBJ databases">
        <title>Whole genome shotgun sequence of Catellatospora bangladeshensis NBRC 107357.</title>
        <authorList>
            <person name="Komaki H."/>
            <person name="Tamura T."/>
        </authorList>
    </citation>
    <scope>NUCLEOTIDE SEQUENCE [LARGE SCALE GENOMIC DNA]</scope>
    <source>
        <strain evidence="1 2">NBRC 107357</strain>
    </source>
</reference>
<name>A0A8J3JHC0_9ACTN</name>
<dbReference type="EMBL" id="BONF01000010">
    <property type="protein sequence ID" value="GIF80678.1"/>
    <property type="molecule type" value="Genomic_DNA"/>
</dbReference>
<organism evidence="1 2">
    <name type="scientific">Catellatospora bangladeshensis</name>
    <dbReference type="NCBI Taxonomy" id="310355"/>
    <lineage>
        <taxon>Bacteria</taxon>
        <taxon>Bacillati</taxon>
        <taxon>Actinomycetota</taxon>
        <taxon>Actinomycetes</taxon>
        <taxon>Micromonosporales</taxon>
        <taxon>Micromonosporaceae</taxon>
        <taxon>Catellatospora</taxon>
    </lineage>
</organism>
<evidence type="ECO:0000313" key="2">
    <source>
        <dbReference type="Proteomes" id="UP000601223"/>
    </source>
</evidence>
<dbReference type="Proteomes" id="UP000601223">
    <property type="component" value="Unassembled WGS sequence"/>
</dbReference>
<evidence type="ECO:0000313" key="1">
    <source>
        <dbReference type="EMBL" id="GIF80678.1"/>
    </source>
</evidence>
<gene>
    <name evidence="1" type="ORF">Cba03nite_20270</name>
</gene>
<dbReference type="AlphaFoldDB" id="A0A8J3JHC0"/>
<proteinExistence type="predicted"/>
<dbReference type="RefSeq" id="WP_203744520.1">
    <property type="nucleotide sequence ID" value="NZ_BONF01000010.1"/>
</dbReference>
<accession>A0A8J3JHC0</accession>
<keyword evidence="2" id="KW-1185">Reference proteome</keyword>